<dbReference type="OrthoDB" id="2755983at2759"/>
<organism evidence="1 2">
    <name type="scientific">Trametes versicolor (strain FP-101664)</name>
    <name type="common">White-rot fungus</name>
    <name type="synonym">Coriolus versicolor</name>
    <dbReference type="NCBI Taxonomy" id="717944"/>
    <lineage>
        <taxon>Eukaryota</taxon>
        <taxon>Fungi</taxon>
        <taxon>Dikarya</taxon>
        <taxon>Basidiomycota</taxon>
        <taxon>Agaricomycotina</taxon>
        <taxon>Agaricomycetes</taxon>
        <taxon>Polyporales</taxon>
        <taxon>Polyporaceae</taxon>
        <taxon>Trametes</taxon>
    </lineage>
</organism>
<name>R7S626_TRAVS</name>
<dbReference type="AlphaFoldDB" id="R7S626"/>
<protein>
    <submittedName>
        <fullName evidence="1">Uncharacterized protein</fullName>
    </submittedName>
</protein>
<reference evidence="2" key="1">
    <citation type="journal article" date="2012" name="Science">
        <title>The Paleozoic origin of enzymatic lignin decomposition reconstructed from 31 fungal genomes.</title>
        <authorList>
            <person name="Floudas D."/>
            <person name="Binder M."/>
            <person name="Riley R."/>
            <person name="Barry K."/>
            <person name="Blanchette R.A."/>
            <person name="Henrissat B."/>
            <person name="Martinez A.T."/>
            <person name="Otillar R."/>
            <person name="Spatafora J.W."/>
            <person name="Yadav J.S."/>
            <person name="Aerts A."/>
            <person name="Benoit I."/>
            <person name="Boyd A."/>
            <person name="Carlson A."/>
            <person name="Copeland A."/>
            <person name="Coutinho P.M."/>
            <person name="de Vries R.P."/>
            <person name="Ferreira P."/>
            <person name="Findley K."/>
            <person name="Foster B."/>
            <person name="Gaskell J."/>
            <person name="Glotzer D."/>
            <person name="Gorecki P."/>
            <person name="Heitman J."/>
            <person name="Hesse C."/>
            <person name="Hori C."/>
            <person name="Igarashi K."/>
            <person name="Jurgens J.A."/>
            <person name="Kallen N."/>
            <person name="Kersten P."/>
            <person name="Kohler A."/>
            <person name="Kuees U."/>
            <person name="Kumar T.K.A."/>
            <person name="Kuo A."/>
            <person name="LaButti K."/>
            <person name="Larrondo L.F."/>
            <person name="Lindquist E."/>
            <person name="Ling A."/>
            <person name="Lombard V."/>
            <person name="Lucas S."/>
            <person name="Lundell T."/>
            <person name="Martin R."/>
            <person name="McLaughlin D.J."/>
            <person name="Morgenstern I."/>
            <person name="Morin E."/>
            <person name="Murat C."/>
            <person name="Nagy L.G."/>
            <person name="Nolan M."/>
            <person name="Ohm R.A."/>
            <person name="Patyshakuliyeva A."/>
            <person name="Rokas A."/>
            <person name="Ruiz-Duenas F.J."/>
            <person name="Sabat G."/>
            <person name="Salamov A."/>
            <person name="Samejima M."/>
            <person name="Schmutz J."/>
            <person name="Slot J.C."/>
            <person name="St John F."/>
            <person name="Stenlid J."/>
            <person name="Sun H."/>
            <person name="Sun S."/>
            <person name="Syed K."/>
            <person name="Tsang A."/>
            <person name="Wiebenga A."/>
            <person name="Young D."/>
            <person name="Pisabarro A."/>
            <person name="Eastwood D.C."/>
            <person name="Martin F."/>
            <person name="Cullen D."/>
            <person name="Grigoriev I.V."/>
            <person name="Hibbett D.S."/>
        </authorList>
    </citation>
    <scope>NUCLEOTIDE SEQUENCE [LARGE SCALE GENOMIC DNA]</scope>
    <source>
        <strain evidence="2">FP-101664</strain>
    </source>
</reference>
<evidence type="ECO:0000313" key="1">
    <source>
        <dbReference type="EMBL" id="EIW51156.1"/>
    </source>
</evidence>
<accession>R7S626</accession>
<dbReference type="Proteomes" id="UP000054317">
    <property type="component" value="Unassembled WGS sequence"/>
</dbReference>
<dbReference type="RefSeq" id="XP_008045959.1">
    <property type="nucleotide sequence ID" value="XM_008047768.1"/>
</dbReference>
<dbReference type="EMBL" id="JH712008">
    <property type="protein sequence ID" value="EIW51156.1"/>
    <property type="molecule type" value="Genomic_DNA"/>
</dbReference>
<gene>
    <name evidence="1" type="ORF">TRAVEDRAFT_54838</name>
</gene>
<sequence length="129" mass="14120">MAVFRAQGDPLRVDDAQQDIKMRGELRGLMDGGLANVSSVAGAQMAYTAKRYCTTIVLQYRIKLVGWPDDIVFDDLSRIAGGERISRLLALWKSGSMHFVPLTDPAELDAAKKDPLLVAPARLHRGVAL</sequence>
<dbReference type="GeneID" id="19417559"/>
<dbReference type="KEGG" id="tvs:TRAVEDRAFT_54838"/>
<keyword evidence="2" id="KW-1185">Reference proteome</keyword>
<evidence type="ECO:0000313" key="2">
    <source>
        <dbReference type="Proteomes" id="UP000054317"/>
    </source>
</evidence>
<proteinExistence type="predicted"/>